<dbReference type="EMBL" id="PCZS01000002">
    <property type="protein sequence ID" value="REB69054.1"/>
    <property type="molecule type" value="Genomic_DNA"/>
</dbReference>
<sequence length="176" mass="18336">MRRTLAATFVAVVTLGALSGCKGSANDPAGITQVSDAPAASVPSTSQSPGPKPTPQDVNPNAKSTATPQRGGVKKFLPGVTGIISDRVVTGPTSQTLVVNAGTVTDYYFLCDTPDALMSVTEDDESTISAPCHEGFAHLSVGKRVQNGQIELHVDAPENVTYEFVITENAADNQRH</sequence>
<reference evidence="3 4" key="1">
    <citation type="submission" date="2017-09" db="EMBL/GenBank/DDBJ databases">
        <authorList>
            <person name="Bumgarner R.E."/>
        </authorList>
    </citation>
    <scope>NUCLEOTIDE SEQUENCE [LARGE SCALE GENOMIC DNA]</scope>
    <source>
        <strain evidence="3 4">T34998</strain>
    </source>
</reference>
<keyword evidence="4" id="KW-1185">Reference proteome</keyword>
<gene>
    <name evidence="3" type="ORF">CP880_06120</name>
</gene>
<keyword evidence="2" id="KW-0732">Signal</keyword>
<feature type="chain" id="PRO_5047192419" description="Lipoprotein" evidence="2">
    <location>
        <begin position="20"/>
        <end position="176"/>
    </location>
</feature>
<accession>A0ABX9I8D3</accession>
<comment type="caution">
    <text evidence="3">The sequence shown here is derived from an EMBL/GenBank/DDBJ whole genome shotgun (WGS) entry which is preliminary data.</text>
</comment>
<name>A0ABX9I8D3_9ACTN</name>
<evidence type="ECO:0008006" key="5">
    <source>
        <dbReference type="Google" id="ProtNLM"/>
    </source>
</evidence>
<dbReference type="Proteomes" id="UP000256324">
    <property type="component" value="Unassembled WGS sequence"/>
</dbReference>
<dbReference type="PROSITE" id="PS51257">
    <property type="entry name" value="PROKAR_LIPOPROTEIN"/>
    <property type="match status" value="1"/>
</dbReference>
<organism evidence="3 4">
    <name type="scientific">Cutibacterium namnetense</name>
    <dbReference type="NCBI Taxonomy" id="1574624"/>
    <lineage>
        <taxon>Bacteria</taxon>
        <taxon>Bacillati</taxon>
        <taxon>Actinomycetota</taxon>
        <taxon>Actinomycetes</taxon>
        <taxon>Propionibacteriales</taxon>
        <taxon>Propionibacteriaceae</taxon>
        <taxon>Cutibacterium</taxon>
    </lineage>
</organism>
<evidence type="ECO:0000256" key="1">
    <source>
        <dbReference type="SAM" id="MobiDB-lite"/>
    </source>
</evidence>
<evidence type="ECO:0000313" key="4">
    <source>
        <dbReference type="Proteomes" id="UP000256324"/>
    </source>
</evidence>
<dbReference type="RefSeq" id="WP_115938720.1">
    <property type="nucleotide sequence ID" value="NZ_JARJNT010000002.1"/>
</dbReference>
<feature type="signal peptide" evidence="2">
    <location>
        <begin position="1"/>
        <end position="19"/>
    </location>
</feature>
<protein>
    <recommendedName>
        <fullName evidence="5">Lipoprotein</fullName>
    </recommendedName>
</protein>
<evidence type="ECO:0000256" key="2">
    <source>
        <dbReference type="SAM" id="SignalP"/>
    </source>
</evidence>
<feature type="compositionally biased region" description="Polar residues" evidence="1">
    <location>
        <begin position="56"/>
        <end position="68"/>
    </location>
</feature>
<proteinExistence type="predicted"/>
<evidence type="ECO:0000313" key="3">
    <source>
        <dbReference type="EMBL" id="REB69054.1"/>
    </source>
</evidence>
<feature type="region of interest" description="Disordered" evidence="1">
    <location>
        <begin position="29"/>
        <end position="72"/>
    </location>
</feature>